<protein>
    <submittedName>
        <fullName evidence="2">Cupin domain-containing protein</fullName>
    </submittedName>
</protein>
<name>A0ABW0YY35_9ACTN</name>
<organism evidence="2 3">
    <name type="scientific">Streptomyces gamaensis</name>
    <dbReference type="NCBI Taxonomy" id="1763542"/>
    <lineage>
        <taxon>Bacteria</taxon>
        <taxon>Bacillati</taxon>
        <taxon>Actinomycetota</taxon>
        <taxon>Actinomycetes</taxon>
        <taxon>Kitasatosporales</taxon>
        <taxon>Streptomycetaceae</taxon>
        <taxon>Streptomyces</taxon>
    </lineage>
</organism>
<dbReference type="SUPFAM" id="SSF51182">
    <property type="entry name" value="RmlC-like cupins"/>
    <property type="match status" value="1"/>
</dbReference>
<evidence type="ECO:0000259" key="1">
    <source>
        <dbReference type="Pfam" id="PF12973"/>
    </source>
</evidence>
<dbReference type="Pfam" id="PF12973">
    <property type="entry name" value="Cupin_7"/>
    <property type="match status" value="1"/>
</dbReference>
<dbReference type="EMBL" id="JBHSPB010000003">
    <property type="protein sequence ID" value="MFC5719733.1"/>
    <property type="molecule type" value="Genomic_DNA"/>
</dbReference>
<gene>
    <name evidence="2" type="ORF">ACFP1Z_06005</name>
</gene>
<evidence type="ECO:0000313" key="3">
    <source>
        <dbReference type="Proteomes" id="UP001596083"/>
    </source>
</evidence>
<dbReference type="RefSeq" id="WP_390314836.1">
    <property type="nucleotide sequence ID" value="NZ_JBHSPB010000003.1"/>
</dbReference>
<dbReference type="InterPro" id="IPR025979">
    <property type="entry name" value="ChrR-like_cupin_dom"/>
</dbReference>
<keyword evidence="3" id="KW-1185">Reference proteome</keyword>
<comment type="caution">
    <text evidence="2">The sequence shown here is derived from an EMBL/GenBank/DDBJ whole genome shotgun (WGS) entry which is preliminary data.</text>
</comment>
<dbReference type="InterPro" id="IPR014710">
    <property type="entry name" value="RmlC-like_jellyroll"/>
</dbReference>
<feature type="domain" description="ChrR-like cupin" evidence="1">
    <location>
        <begin position="30"/>
        <end position="120"/>
    </location>
</feature>
<dbReference type="Gene3D" id="2.60.120.10">
    <property type="entry name" value="Jelly Rolls"/>
    <property type="match status" value="1"/>
</dbReference>
<accession>A0ABW0YY35</accession>
<evidence type="ECO:0000313" key="2">
    <source>
        <dbReference type="EMBL" id="MFC5719733.1"/>
    </source>
</evidence>
<sequence length="135" mass="14651">MTDTITDHTVQERSITVLRALLTEAGRAALEWNTWSEPGRSGGVDILPLYATEAPQNATAFLVRFAPGAHGDLHEHLGHELMFVLEGELINDNGDRYRAGDLVIEPPGSVHRVRTETGVTALGVRQGPTVSRETA</sequence>
<dbReference type="InterPro" id="IPR011051">
    <property type="entry name" value="RmlC_Cupin_sf"/>
</dbReference>
<reference evidence="3" key="1">
    <citation type="journal article" date="2019" name="Int. J. Syst. Evol. Microbiol.">
        <title>The Global Catalogue of Microorganisms (GCM) 10K type strain sequencing project: providing services to taxonomists for standard genome sequencing and annotation.</title>
        <authorList>
            <consortium name="The Broad Institute Genomics Platform"/>
            <consortium name="The Broad Institute Genome Sequencing Center for Infectious Disease"/>
            <person name="Wu L."/>
            <person name="Ma J."/>
        </authorList>
    </citation>
    <scope>NUCLEOTIDE SEQUENCE [LARGE SCALE GENOMIC DNA]</scope>
    <source>
        <strain evidence="3">CGMCC 4.7304</strain>
    </source>
</reference>
<dbReference type="Proteomes" id="UP001596083">
    <property type="component" value="Unassembled WGS sequence"/>
</dbReference>
<proteinExistence type="predicted"/>